<dbReference type="InterPro" id="IPR056302">
    <property type="entry name" value="CHD1-2/Hrp3_HTH"/>
</dbReference>
<sequence length="1716" mass="196364">MDFNYSNNSNSSNRNTNNNNNVDIGSSTIMSDEESQHINIGTDNHHNNSSSNNITIREDNRNGISSSSTIREGDDDEDMISDEGDDSSSSGSDDSDDSSDDQEQQQISPPPALPHSTTSSVVSQKKESDDDYEPSEEDEEEEEEESDQEEQKKDNDESYQEESEEEEEEEYAPTRASSSSRRQANNFKFSDYLLDDEEKSSSEEEEESQSDSDYSPTRKSKSKKIKKKTKKGPSRSQQRRKEEELAAMRMQTRPTRERRQTVRLYDELKDDSDDQEEQGEGNDESMGFQSASDDSDKSYSGGDDDDYSDDDGGYSKKSKKKKKPAFESITLSNLRDRRNLKTYKIESSDEEDDEYGDDDTQDYEDYSDDDGGRKAKKQQQVKQIGPFEATEDIIEQIMDHRLASVANLDPTSSAADKQQQQQEEQQQEEQETTFNVERYQFLVKWKGWAHIHDTWDSYDKLIPFKGNKKLINYVKTLLEQKQWRKEASREDIEQADISRELDRQEYLEKLNVERIIAKREIDETEEYKTGVQYLVKWWKSAYSEVTWEHPEDIKPFQGEIDRYLERIQTPLHNIGGISAKKRLDQGFEKFNTQPDWISAGKLRDYQMDGLNWLIHSWFNNTNVILADEMGLGKTIQTISFISYLYNVQQMSGPYLVVVPLSTIENWQREFAKWAPSMNLIVYTGSAGSRDIIKEYEFYQYQYGKKKLNFNVLLTTYDFILKDKQVLGSIKWEYLAVDEAHRLKNNESMLHEVLKFFKTGNRLLVTGTPLQNSMKELWNLLNFLMPNKFHSLKDFQDQWSDLKEKDQIAELHNELKPHLLRRIKKEVEKSLPAKTERILRVDLSPLQKKYYRLILKKNFQELNKGVKGEKTSLLNIVVELKKTCNHPYLFESAENENYNDSLDALIKGSGKLILLDKLLIRLKETGHRVLIFSQMVRMLDILARYLKHRGFLFQRLDGSMSREKRSQAMDRFNAEGSPDFCFLLSTRAGGLGINLSTADTVVIFDSDYNPQNDLQAEARAHRIGQKNAVNIYRLVTKKTVEEDILERAKQKMVLDHLVIQSMDTKSSSSKSAGSAPSQVFNKEELDAILKFGAEDLFKESDDAAQQQQPEMDIDEILSRAEQRSESNELTAGEELLNSFRVANFTTSKEKEDINWESIIPDKDRQQPDQGNTFLPPRRARIDTSKSAAAAASKKASESITLTINPKKEITALNKKDLKILIKSFKKFCDYHRAKEILLDSNLKQINLKIIEEICKEVIEICKKSKRENPECDKITIMYSGVDINANEFIQKVDEMETLQELVRPHLNNYEQFRVTFPVRPVTWAIKWGAKEDAMLLMGIYKHGNGNWDAIQKDTSLGLENVISVAGAEEDPAMASTKIKGPSLQRRVDSLLKSAKDSIISKKKPLATITIPKLANKKPQPRGGSKSKNDQDHDDEKIPRKRGTKGNSSSTSSTSTTSTSSSSSKRGSSTPTKRGTRGKASEHQSEDEYNTPITPKRTSSGRVSQPPTKLGSERENGSGRGKKTDSTSTSTTSTSTPSRRKLMSDEEMEDSPKRGRKRKEYSDEEKPTSSSSVSTSTTQQKKRVSSSSDERPDTRLLLKCEQYLQPVQKHLDKFKNLSDLEREAKVRKTKKYMLSLGGEITKIVGHQRGTEDIKNKLEKHLWLYASGFTALGGDELKKLFDKMKTTQQQQQKNNNGSNNNNNNSPSKPSMKLVINKTK</sequence>
<dbReference type="EMBL" id="GL883021">
    <property type="protein sequence ID" value="EGG17186.1"/>
    <property type="molecule type" value="Genomic_DNA"/>
</dbReference>
<feature type="compositionally biased region" description="Basic and acidic residues" evidence="11">
    <location>
        <begin position="254"/>
        <end position="267"/>
    </location>
</feature>
<feature type="compositionally biased region" description="Acidic residues" evidence="11">
    <location>
        <begin position="193"/>
        <end position="210"/>
    </location>
</feature>
<dbReference type="InterPro" id="IPR023780">
    <property type="entry name" value="Chromo_domain"/>
</dbReference>
<evidence type="ECO:0000256" key="5">
    <source>
        <dbReference type="ARBA" id="ARBA00022801"/>
    </source>
</evidence>
<feature type="compositionally biased region" description="Acidic residues" evidence="11">
    <location>
        <begin position="129"/>
        <end position="148"/>
    </location>
</feature>
<feature type="compositionally biased region" description="Low complexity" evidence="11">
    <location>
        <begin position="1685"/>
        <end position="1707"/>
    </location>
</feature>
<comment type="similarity">
    <text evidence="2">Belongs to the SNF2/RAD54 helicase family.</text>
</comment>
<feature type="compositionally biased region" description="Low complexity" evidence="11">
    <location>
        <begin position="1"/>
        <end position="21"/>
    </location>
</feature>
<dbReference type="GO" id="GO:0140658">
    <property type="term" value="F:ATP-dependent chromatin remodeler activity"/>
    <property type="evidence" value="ECO:0007669"/>
    <property type="project" value="TreeGrafter"/>
</dbReference>
<dbReference type="SMART" id="SM00490">
    <property type="entry name" value="HELICc"/>
    <property type="match status" value="1"/>
</dbReference>
<dbReference type="GO" id="GO:0031154">
    <property type="term" value="P:culmination involved in sorocarp development"/>
    <property type="evidence" value="ECO:0007669"/>
    <property type="project" value="EnsemblProtists"/>
</dbReference>
<proteinExistence type="inferred from homology"/>
<keyword evidence="6" id="KW-0347">Helicase</keyword>
<dbReference type="SUPFAM" id="SSF54160">
    <property type="entry name" value="Chromo domain-like"/>
    <property type="match status" value="2"/>
</dbReference>
<feature type="region of interest" description="Disordered" evidence="11">
    <location>
        <begin position="409"/>
        <end position="432"/>
    </location>
</feature>
<dbReference type="PANTHER" id="PTHR45623">
    <property type="entry name" value="CHROMODOMAIN-HELICASE-DNA-BINDING PROTEIN 3-RELATED-RELATED"/>
    <property type="match status" value="1"/>
</dbReference>
<keyword evidence="10" id="KW-0539">Nucleus</keyword>
<feature type="compositionally biased region" description="Basic and acidic residues" evidence="11">
    <location>
        <begin position="1509"/>
        <end position="1523"/>
    </location>
</feature>
<dbReference type="Gene3D" id="2.40.50.40">
    <property type="match status" value="2"/>
</dbReference>
<dbReference type="GO" id="GO:0003682">
    <property type="term" value="F:chromatin binding"/>
    <property type="evidence" value="ECO:0007669"/>
    <property type="project" value="TreeGrafter"/>
</dbReference>
<keyword evidence="5" id="KW-0378">Hydrolase</keyword>
<dbReference type="KEGG" id="dfa:DFA_08173"/>
<keyword evidence="16" id="KW-1185">Reference proteome</keyword>
<evidence type="ECO:0000256" key="2">
    <source>
        <dbReference type="ARBA" id="ARBA00007025"/>
    </source>
</evidence>
<evidence type="ECO:0000256" key="10">
    <source>
        <dbReference type="ARBA" id="ARBA00023242"/>
    </source>
</evidence>
<feature type="region of interest" description="Disordered" evidence="11">
    <location>
        <begin position="1681"/>
        <end position="1716"/>
    </location>
</feature>
<name>F4Q5C7_CACFS</name>
<dbReference type="SMART" id="SM00487">
    <property type="entry name" value="DEXDc"/>
    <property type="match status" value="1"/>
</dbReference>
<dbReference type="InterPro" id="IPR000330">
    <property type="entry name" value="SNF2_N"/>
</dbReference>
<protein>
    <submittedName>
        <fullName evidence="15">Chromo domain-containing protein</fullName>
    </submittedName>
</protein>
<feature type="domain" description="Chromo" evidence="12">
    <location>
        <begin position="392"/>
        <end position="485"/>
    </location>
</feature>
<feature type="region of interest" description="Disordered" evidence="11">
    <location>
        <begin position="1156"/>
        <end position="1175"/>
    </location>
</feature>
<feature type="compositionally biased region" description="Polar residues" evidence="11">
    <location>
        <begin position="1489"/>
        <end position="1505"/>
    </location>
</feature>
<dbReference type="Pfam" id="PF23588">
    <property type="entry name" value="HTH_CHD1_Hrp3"/>
    <property type="match status" value="1"/>
</dbReference>
<dbReference type="SMART" id="SM00298">
    <property type="entry name" value="CHROMO"/>
    <property type="match status" value="2"/>
</dbReference>
<evidence type="ECO:0000313" key="16">
    <source>
        <dbReference type="Proteomes" id="UP000007797"/>
    </source>
</evidence>
<feature type="compositionally biased region" description="Basic residues" evidence="11">
    <location>
        <begin position="218"/>
        <end position="233"/>
    </location>
</feature>
<dbReference type="GO" id="GO:0005634">
    <property type="term" value="C:nucleus"/>
    <property type="evidence" value="ECO:0007669"/>
    <property type="project" value="UniProtKB-SubCell"/>
</dbReference>
<dbReference type="CDD" id="cd17993">
    <property type="entry name" value="DEXHc_CHD1_2"/>
    <property type="match status" value="1"/>
</dbReference>
<reference evidence="16" key="1">
    <citation type="journal article" date="2011" name="Genome Res.">
        <title>Phylogeny-wide analysis of social amoeba genomes highlights ancient origins for complex intercellular communication.</title>
        <authorList>
            <person name="Heidel A.J."/>
            <person name="Lawal H.M."/>
            <person name="Felder M."/>
            <person name="Schilde C."/>
            <person name="Helps N.R."/>
            <person name="Tunggal B."/>
            <person name="Rivero F."/>
            <person name="John U."/>
            <person name="Schleicher M."/>
            <person name="Eichinger L."/>
            <person name="Platzer M."/>
            <person name="Noegel A.A."/>
            <person name="Schaap P."/>
            <person name="Gloeckner G."/>
        </authorList>
    </citation>
    <scope>NUCLEOTIDE SEQUENCE [LARGE SCALE GENOMIC DNA]</scope>
    <source>
        <strain evidence="16">SH3</strain>
    </source>
</reference>
<evidence type="ECO:0000259" key="12">
    <source>
        <dbReference type="PROSITE" id="PS50013"/>
    </source>
</evidence>
<dbReference type="GO" id="GO:0042393">
    <property type="term" value="F:histone binding"/>
    <property type="evidence" value="ECO:0007669"/>
    <property type="project" value="TreeGrafter"/>
</dbReference>
<dbReference type="GO" id="GO:0034728">
    <property type="term" value="P:nucleosome organization"/>
    <property type="evidence" value="ECO:0007669"/>
    <property type="project" value="TreeGrafter"/>
</dbReference>
<feature type="compositionally biased region" description="Acidic residues" evidence="11">
    <location>
        <begin position="93"/>
        <end position="103"/>
    </location>
</feature>
<dbReference type="InterPro" id="IPR027417">
    <property type="entry name" value="P-loop_NTPase"/>
</dbReference>
<dbReference type="GO" id="GO:0000785">
    <property type="term" value="C:chromatin"/>
    <property type="evidence" value="ECO:0007669"/>
    <property type="project" value="TreeGrafter"/>
</dbReference>
<dbReference type="InterPro" id="IPR000953">
    <property type="entry name" value="Chromo/chromo_shadow_dom"/>
</dbReference>
<dbReference type="GO" id="GO:0004386">
    <property type="term" value="F:helicase activity"/>
    <property type="evidence" value="ECO:0007669"/>
    <property type="project" value="UniProtKB-KW"/>
</dbReference>
<feature type="compositionally biased region" description="Acidic residues" evidence="11">
    <location>
        <begin position="348"/>
        <end position="369"/>
    </location>
</feature>
<gene>
    <name evidence="15" type="ORF">DFA_08173</name>
</gene>
<dbReference type="GO" id="GO:0003677">
    <property type="term" value="F:DNA binding"/>
    <property type="evidence" value="ECO:0007669"/>
    <property type="project" value="UniProtKB-KW"/>
</dbReference>
<feature type="domain" description="Chromo" evidence="12">
    <location>
        <begin position="510"/>
        <end position="566"/>
    </location>
</feature>
<dbReference type="GeneID" id="14869128"/>
<dbReference type="SMART" id="SM01176">
    <property type="entry name" value="DUF4208"/>
    <property type="match status" value="1"/>
</dbReference>
<keyword evidence="9" id="KW-0238">DNA-binding</keyword>
<dbReference type="STRING" id="1054147.F4Q5C7"/>
<dbReference type="PROSITE" id="PS50013">
    <property type="entry name" value="CHROMO_2"/>
    <property type="match status" value="2"/>
</dbReference>
<feature type="region of interest" description="Disordered" evidence="11">
    <location>
        <begin position="1"/>
        <end position="383"/>
    </location>
</feature>
<evidence type="ECO:0000256" key="9">
    <source>
        <dbReference type="ARBA" id="ARBA00023125"/>
    </source>
</evidence>
<dbReference type="Gene3D" id="1.10.10.60">
    <property type="entry name" value="Homeodomain-like"/>
    <property type="match status" value="1"/>
</dbReference>
<dbReference type="CDD" id="cd18793">
    <property type="entry name" value="SF2_C_SNF"/>
    <property type="match status" value="1"/>
</dbReference>
<feature type="compositionally biased region" description="Low complexity" evidence="11">
    <location>
        <begin position="1566"/>
        <end position="1576"/>
    </location>
</feature>
<dbReference type="OrthoDB" id="5857104at2759"/>
<dbReference type="GO" id="GO:0016887">
    <property type="term" value="F:ATP hydrolysis activity"/>
    <property type="evidence" value="ECO:0007669"/>
    <property type="project" value="TreeGrafter"/>
</dbReference>
<dbReference type="Pfam" id="PF00385">
    <property type="entry name" value="Chromo"/>
    <property type="match status" value="1"/>
</dbReference>
<dbReference type="InterPro" id="IPR025260">
    <property type="entry name" value="CHD1-like_C"/>
</dbReference>
<dbReference type="RefSeq" id="XP_004355670.1">
    <property type="nucleotide sequence ID" value="XM_004355617.1"/>
</dbReference>
<dbReference type="PROSITE" id="PS51194">
    <property type="entry name" value="HELICASE_CTER"/>
    <property type="match status" value="1"/>
</dbReference>
<feature type="compositionally biased region" description="Basic and acidic residues" evidence="11">
    <location>
        <begin position="1425"/>
        <end position="1436"/>
    </location>
</feature>
<dbReference type="Gene3D" id="3.40.50.10810">
    <property type="entry name" value="Tandem AAA-ATPase domain"/>
    <property type="match status" value="1"/>
</dbReference>
<feature type="compositionally biased region" description="Basic and acidic residues" evidence="11">
    <location>
        <begin position="1156"/>
        <end position="1165"/>
    </location>
</feature>
<evidence type="ECO:0000256" key="7">
    <source>
        <dbReference type="ARBA" id="ARBA00022840"/>
    </source>
</evidence>
<dbReference type="InterPro" id="IPR014001">
    <property type="entry name" value="Helicase_ATP-bd"/>
</dbReference>
<evidence type="ECO:0000256" key="6">
    <source>
        <dbReference type="ARBA" id="ARBA00022806"/>
    </source>
</evidence>
<organism evidence="15 16">
    <name type="scientific">Cavenderia fasciculata</name>
    <name type="common">Slime mold</name>
    <name type="synonym">Dictyostelium fasciculatum</name>
    <dbReference type="NCBI Taxonomy" id="261658"/>
    <lineage>
        <taxon>Eukaryota</taxon>
        <taxon>Amoebozoa</taxon>
        <taxon>Evosea</taxon>
        <taxon>Eumycetozoa</taxon>
        <taxon>Dictyostelia</taxon>
        <taxon>Acytosteliales</taxon>
        <taxon>Cavenderiaceae</taxon>
        <taxon>Cavenderia</taxon>
    </lineage>
</organism>
<keyword evidence="7" id="KW-0067">ATP-binding</keyword>
<feature type="compositionally biased region" description="Acidic residues" evidence="11">
    <location>
        <begin position="73"/>
        <end position="86"/>
    </location>
</feature>
<dbReference type="Pfam" id="PF00271">
    <property type="entry name" value="Helicase_C"/>
    <property type="match status" value="1"/>
</dbReference>
<dbReference type="PANTHER" id="PTHR45623:SF14">
    <property type="entry name" value="CHROMODOMAIN-HELICASE-DNA-BINDING PROTEIN 1"/>
    <property type="match status" value="1"/>
</dbReference>
<feature type="compositionally biased region" description="Basic and acidic residues" evidence="11">
    <location>
        <begin position="334"/>
        <end position="347"/>
    </location>
</feature>
<dbReference type="Pfam" id="PF13907">
    <property type="entry name" value="CHD1-like_C"/>
    <property type="match status" value="1"/>
</dbReference>
<dbReference type="FunFam" id="3.40.50.300:FF:000130">
    <property type="entry name" value="Chromodomain-helicase-DNA-binding protein 2 isoform 1"/>
    <property type="match status" value="1"/>
</dbReference>
<evidence type="ECO:0000259" key="13">
    <source>
        <dbReference type="PROSITE" id="PS51192"/>
    </source>
</evidence>
<comment type="subcellular location">
    <subcellularLocation>
        <location evidence="1">Nucleus</location>
    </subcellularLocation>
</comment>
<keyword evidence="3" id="KW-0677">Repeat</keyword>
<evidence type="ECO:0000256" key="3">
    <source>
        <dbReference type="ARBA" id="ARBA00022737"/>
    </source>
</evidence>
<evidence type="ECO:0000256" key="1">
    <source>
        <dbReference type="ARBA" id="ARBA00004123"/>
    </source>
</evidence>
<dbReference type="InterPro" id="IPR016197">
    <property type="entry name" value="Chromo-like_dom_sf"/>
</dbReference>
<feature type="compositionally biased region" description="Low complexity" evidence="11">
    <location>
        <begin position="1524"/>
        <end position="1535"/>
    </location>
</feature>
<feature type="compositionally biased region" description="Acidic residues" evidence="11">
    <location>
        <begin position="268"/>
        <end position="283"/>
    </location>
</feature>
<evidence type="ECO:0000256" key="8">
    <source>
        <dbReference type="ARBA" id="ARBA00022853"/>
    </source>
</evidence>
<dbReference type="GO" id="GO:0043327">
    <property type="term" value="P:chemotaxis to cAMP"/>
    <property type="evidence" value="ECO:0007669"/>
    <property type="project" value="EnsemblProtists"/>
</dbReference>
<evidence type="ECO:0000256" key="11">
    <source>
        <dbReference type="SAM" id="MobiDB-lite"/>
    </source>
</evidence>
<feature type="region of interest" description="Disordered" evidence="11">
    <location>
        <begin position="1408"/>
        <end position="1592"/>
    </location>
</feature>
<dbReference type="SUPFAM" id="SSF52540">
    <property type="entry name" value="P-loop containing nucleoside triphosphate hydrolases"/>
    <property type="match status" value="2"/>
</dbReference>
<feature type="compositionally biased region" description="Acidic residues" evidence="11">
    <location>
        <begin position="302"/>
        <end position="312"/>
    </location>
</feature>
<dbReference type="GO" id="GO:0005524">
    <property type="term" value="F:ATP binding"/>
    <property type="evidence" value="ECO:0007669"/>
    <property type="project" value="UniProtKB-KW"/>
</dbReference>
<dbReference type="PROSITE" id="PS51192">
    <property type="entry name" value="HELICASE_ATP_BIND_1"/>
    <property type="match status" value="1"/>
</dbReference>
<feature type="domain" description="Helicase C-terminal" evidence="14">
    <location>
        <begin position="913"/>
        <end position="1064"/>
    </location>
</feature>
<keyword evidence="4" id="KW-0547">Nucleotide-binding</keyword>
<evidence type="ECO:0000256" key="4">
    <source>
        <dbReference type="ARBA" id="ARBA00022741"/>
    </source>
</evidence>
<feature type="compositionally biased region" description="Acidic residues" evidence="11">
    <location>
        <begin position="157"/>
        <end position="171"/>
    </location>
</feature>
<dbReference type="FunFam" id="3.40.50.10810:FF:000005">
    <property type="entry name" value="Photoperiod-independent early flowering 1"/>
    <property type="match status" value="1"/>
</dbReference>
<feature type="compositionally biased region" description="Low complexity" evidence="11">
    <location>
        <begin position="1443"/>
        <end position="1471"/>
    </location>
</feature>
<accession>F4Q5C7</accession>
<evidence type="ECO:0000313" key="15">
    <source>
        <dbReference type="EMBL" id="EGG17186.1"/>
    </source>
</evidence>
<dbReference type="Gene3D" id="3.40.50.300">
    <property type="entry name" value="P-loop containing nucleotide triphosphate hydrolases"/>
    <property type="match status" value="1"/>
</dbReference>
<dbReference type="Pfam" id="PF00176">
    <property type="entry name" value="SNF2-rel_dom"/>
    <property type="match status" value="1"/>
</dbReference>
<evidence type="ECO:0000259" key="14">
    <source>
        <dbReference type="PROSITE" id="PS51194"/>
    </source>
</evidence>
<dbReference type="InterPro" id="IPR001650">
    <property type="entry name" value="Helicase_C-like"/>
</dbReference>
<feature type="domain" description="Helicase ATP-binding" evidence="13">
    <location>
        <begin position="614"/>
        <end position="786"/>
    </location>
</feature>
<keyword evidence="8" id="KW-0156">Chromatin regulator</keyword>
<dbReference type="InterPro" id="IPR049730">
    <property type="entry name" value="SNF2/RAD54-like_C"/>
</dbReference>
<dbReference type="OMA" id="NFLMPNK"/>
<dbReference type="Proteomes" id="UP000007797">
    <property type="component" value="Unassembled WGS sequence"/>
</dbReference>
<dbReference type="GO" id="GO:0010468">
    <property type="term" value="P:regulation of gene expression"/>
    <property type="evidence" value="ECO:0007669"/>
    <property type="project" value="EnsemblProtists"/>
</dbReference>
<dbReference type="InterPro" id="IPR038718">
    <property type="entry name" value="SNF2-like_sf"/>
</dbReference>